<evidence type="ECO:0000256" key="6">
    <source>
        <dbReference type="ARBA" id="ARBA00022491"/>
    </source>
</evidence>
<comment type="cofactor">
    <cofactor evidence="13">
        <name>Mn(2+)</name>
        <dbReference type="ChEBI" id="CHEBI:29035"/>
    </cofactor>
    <cofactor evidence="13">
        <name>Fe(2+)</name>
        <dbReference type="ChEBI" id="CHEBI:29033"/>
    </cofactor>
    <text evidence="13">Binds 1 Mn(2+) or Fe(2+) ion per subunit.</text>
</comment>
<keyword evidence="13" id="KW-0408">Iron</keyword>
<dbReference type="AlphaFoldDB" id="A0A5M6DA26"/>
<evidence type="ECO:0000256" key="5">
    <source>
        <dbReference type="ARBA" id="ARBA00022490"/>
    </source>
</evidence>
<dbReference type="GO" id="GO:0005829">
    <property type="term" value="C:cytosol"/>
    <property type="evidence" value="ECO:0007669"/>
    <property type="project" value="TreeGrafter"/>
</dbReference>
<feature type="binding site" evidence="12">
    <location>
        <position position="249"/>
    </location>
    <ligand>
        <name>Zn(2+)</name>
        <dbReference type="ChEBI" id="CHEBI:29105"/>
    </ligand>
</feature>
<dbReference type="PANTHER" id="PTHR33202">
    <property type="entry name" value="ZINC UPTAKE REGULATION PROTEIN"/>
    <property type="match status" value="1"/>
</dbReference>
<evidence type="ECO:0000256" key="3">
    <source>
        <dbReference type="ARBA" id="ARBA00011738"/>
    </source>
</evidence>
<sequence>MRETVSEPPSGDGGSPRERHRLLQLVAACRRPLFPTAGAGLVVTEPQTRFDGSCRLNGRRRCWSRCCSSASIRWAHVAPDLVLVAVLSKSTTETADNSPPQVATKVAPLSVSLSPQERFAEYLQSRGLRQTSQRKFLVEQVFSQHDHFDAEELIERLPRRGEPNYVSTATVYRTLRECVDAGLLFSFQLDGRTVYDHDYGYPQHDHLYCTRCRKLVEFQSDQLREVRDEMATLHGFRVDSHRMIINGICRDCLRNRRKKRKQDLV</sequence>
<comment type="subunit">
    <text evidence="3">Homodimer.</text>
</comment>
<evidence type="ECO:0000256" key="1">
    <source>
        <dbReference type="ARBA" id="ARBA00004496"/>
    </source>
</evidence>
<dbReference type="GO" id="GO:0008270">
    <property type="term" value="F:zinc ion binding"/>
    <property type="evidence" value="ECO:0007669"/>
    <property type="project" value="TreeGrafter"/>
</dbReference>
<dbReference type="EMBL" id="VWOX01000004">
    <property type="protein sequence ID" value="KAA5544384.1"/>
    <property type="molecule type" value="Genomic_DNA"/>
</dbReference>
<dbReference type="InterPro" id="IPR043135">
    <property type="entry name" value="Fur_C"/>
</dbReference>
<comment type="subcellular location">
    <subcellularLocation>
        <location evidence="1">Cytoplasm</location>
    </subcellularLocation>
</comment>
<dbReference type="CDD" id="cd07153">
    <property type="entry name" value="Fur_like"/>
    <property type="match status" value="1"/>
</dbReference>
<reference evidence="14 15" key="1">
    <citation type="submission" date="2019-08" db="EMBL/GenBank/DDBJ databases">
        <authorList>
            <person name="Dhanesh K."/>
            <person name="Kumar G."/>
            <person name="Sasikala C."/>
            <person name="Venkata Ramana C."/>
        </authorList>
    </citation>
    <scope>NUCLEOTIDE SEQUENCE [LARGE SCALE GENOMIC DNA]</scope>
    <source>
        <strain evidence="14 15">JC645</strain>
    </source>
</reference>
<feature type="binding site" evidence="13">
    <location>
        <position position="205"/>
    </location>
    <ligand>
        <name>Fe cation</name>
        <dbReference type="ChEBI" id="CHEBI:24875"/>
    </ligand>
</feature>
<name>A0A5M6DA26_9BACT</name>
<keyword evidence="5" id="KW-0963">Cytoplasm</keyword>
<dbReference type="InterPro" id="IPR036390">
    <property type="entry name" value="WH_DNA-bd_sf"/>
</dbReference>
<keyword evidence="6" id="KW-0678">Repressor</keyword>
<keyword evidence="8 12" id="KW-0862">Zinc</keyword>
<keyword evidence="10" id="KW-0238">DNA-binding</keyword>
<dbReference type="GO" id="GO:0003700">
    <property type="term" value="F:DNA-binding transcription factor activity"/>
    <property type="evidence" value="ECO:0007669"/>
    <property type="project" value="InterPro"/>
</dbReference>
<evidence type="ECO:0000256" key="8">
    <source>
        <dbReference type="ARBA" id="ARBA00022833"/>
    </source>
</evidence>
<evidence type="ECO:0000256" key="7">
    <source>
        <dbReference type="ARBA" id="ARBA00022723"/>
    </source>
</evidence>
<gene>
    <name evidence="14" type="ORF">FYK55_08545</name>
</gene>
<protein>
    <recommendedName>
        <fullName evidence="4">Ferric uptake regulation protein</fullName>
    </recommendedName>
</protein>
<keyword evidence="7 12" id="KW-0479">Metal-binding</keyword>
<dbReference type="GO" id="GO:1900376">
    <property type="term" value="P:regulation of secondary metabolite biosynthetic process"/>
    <property type="evidence" value="ECO:0007669"/>
    <property type="project" value="TreeGrafter"/>
</dbReference>
<dbReference type="Proteomes" id="UP000324479">
    <property type="component" value="Unassembled WGS sequence"/>
</dbReference>
<evidence type="ECO:0000256" key="11">
    <source>
        <dbReference type="ARBA" id="ARBA00023163"/>
    </source>
</evidence>
<organism evidence="14 15">
    <name type="scientific">Roseiconus nitratireducens</name>
    <dbReference type="NCBI Taxonomy" id="2605748"/>
    <lineage>
        <taxon>Bacteria</taxon>
        <taxon>Pseudomonadati</taxon>
        <taxon>Planctomycetota</taxon>
        <taxon>Planctomycetia</taxon>
        <taxon>Pirellulales</taxon>
        <taxon>Pirellulaceae</taxon>
        <taxon>Roseiconus</taxon>
    </lineage>
</organism>
<evidence type="ECO:0000256" key="4">
    <source>
        <dbReference type="ARBA" id="ARBA00020910"/>
    </source>
</evidence>
<evidence type="ECO:0000256" key="10">
    <source>
        <dbReference type="ARBA" id="ARBA00023125"/>
    </source>
</evidence>
<dbReference type="GO" id="GO:0000976">
    <property type="term" value="F:transcription cis-regulatory region binding"/>
    <property type="evidence" value="ECO:0007669"/>
    <property type="project" value="TreeGrafter"/>
</dbReference>
<comment type="cofactor">
    <cofactor evidence="12">
        <name>Zn(2+)</name>
        <dbReference type="ChEBI" id="CHEBI:29105"/>
    </cofactor>
    <text evidence="12">Binds 1 zinc ion per subunit.</text>
</comment>
<keyword evidence="9" id="KW-0805">Transcription regulation</keyword>
<keyword evidence="15" id="KW-1185">Reference proteome</keyword>
<feature type="binding site" evidence="12">
    <location>
        <position position="212"/>
    </location>
    <ligand>
        <name>Zn(2+)</name>
        <dbReference type="ChEBI" id="CHEBI:29105"/>
    </ligand>
</feature>
<evidence type="ECO:0000256" key="12">
    <source>
        <dbReference type="PIRSR" id="PIRSR602481-1"/>
    </source>
</evidence>
<comment type="caution">
    <text evidence="14">The sequence shown here is derived from an EMBL/GenBank/DDBJ whole genome shotgun (WGS) entry which is preliminary data.</text>
</comment>
<dbReference type="InterPro" id="IPR002481">
    <property type="entry name" value="FUR"/>
</dbReference>
<dbReference type="InterPro" id="IPR036388">
    <property type="entry name" value="WH-like_DNA-bd_sf"/>
</dbReference>
<evidence type="ECO:0000313" key="15">
    <source>
        <dbReference type="Proteomes" id="UP000324479"/>
    </source>
</evidence>
<dbReference type="SUPFAM" id="SSF46785">
    <property type="entry name" value="Winged helix' DNA-binding domain"/>
    <property type="match status" value="1"/>
</dbReference>
<feature type="binding site" evidence="12">
    <location>
        <position position="209"/>
    </location>
    <ligand>
        <name>Zn(2+)</name>
        <dbReference type="ChEBI" id="CHEBI:29105"/>
    </ligand>
</feature>
<dbReference type="Gene3D" id="3.30.1490.190">
    <property type="match status" value="1"/>
</dbReference>
<dbReference type="Pfam" id="PF01475">
    <property type="entry name" value="FUR"/>
    <property type="match status" value="1"/>
</dbReference>
<dbReference type="Gene3D" id="1.10.10.10">
    <property type="entry name" value="Winged helix-like DNA-binding domain superfamily/Winged helix DNA-binding domain"/>
    <property type="match status" value="1"/>
</dbReference>
<dbReference type="PANTHER" id="PTHR33202:SF2">
    <property type="entry name" value="FERRIC UPTAKE REGULATION PROTEIN"/>
    <property type="match status" value="1"/>
</dbReference>
<comment type="similarity">
    <text evidence="2">Belongs to the Fur family.</text>
</comment>
<accession>A0A5M6DA26</accession>
<proteinExistence type="inferred from homology"/>
<evidence type="ECO:0000256" key="2">
    <source>
        <dbReference type="ARBA" id="ARBA00007957"/>
    </source>
</evidence>
<feature type="binding site" evidence="12">
    <location>
        <position position="252"/>
    </location>
    <ligand>
        <name>Zn(2+)</name>
        <dbReference type="ChEBI" id="CHEBI:29105"/>
    </ligand>
</feature>
<evidence type="ECO:0000256" key="13">
    <source>
        <dbReference type="PIRSR" id="PIRSR602481-2"/>
    </source>
</evidence>
<feature type="binding site" evidence="13">
    <location>
        <position position="241"/>
    </location>
    <ligand>
        <name>Fe cation</name>
        <dbReference type="ChEBI" id="CHEBI:24875"/>
    </ligand>
</feature>
<evidence type="ECO:0000313" key="14">
    <source>
        <dbReference type="EMBL" id="KAA5544384.1"/>
    </source>
</evidence>
<dbReference type="GO" id="GO:0045892">
    <property type="term" value="P:negative regulation of DNA-templated transcription"/>
    <property type="evidence" value="ECO:0007669"/>
    <property type="project" value="TreeGrafter"/>
</dbReference>
<keyword evidence="11" id="KW-0804">Transcription</keyword>
<evidence type="ECO:0000256" key="9">
    <source>
        <dbReference type="ARBA" id="ARBA00023015"/>
    </source>
</evidence>